<keyword evidence="3" id="KW-1185">Reference proteome</keyword>
<gene>
    <name evidence="2" type="ORF">POM88_033008</name>
</gene>
<evidence type="ECO:0000259" key="1">
    <source>
        <dbReference type="PROSITE" id="PS50181"/>
    </source>
</evidence>
<dbReference type="SUPFAM" id="SSF81383">
    <property type="entry name" value="F-box domain"/>
    <property type="match status" value="1"/>
</dbReference>
<dbReference type="PANTHER" id="PTHR31672">
    <property type="entry name" value="BNACNNG10540D PROTEIN"/>
    <property type="match status" value="1"/>
</dbReference>
<comment type="caution">
    <text evidence="2">The sequence shown here is derived from an EMBL/GenBank/DDBJ whole genome shotgun (WGS) entry which is preliminary data.</text>
</comment>
<dbReference type="InterPro" id="IPR050796">
    <property type="entry name" value="SCF_F-box_component"/>
</dbReference>
<dbReference type="PANTHER" id="PTHR31672:SF13">
    <property type="entry name" value="F-BOX PROTEIN CPR30-LIKE"/>
    <property type="match status" value="1"/>
</dbReference>
<dbReference type="Gene3D" id="1.20.1280.50">
    <property type="match status" value="1"/>
</dbReference>
<reference evidence="2" key="1">
    <citation type="submission" date="2023-02" db="EMBL/GenBank/DDBJ databases">
        <title>Genome of toxic invasive species Heracleum sosnowskyi carries increased number of genes despite the absence of recent whole-genome duplications.</title>
        <authorList>
            <person name="Schelkunov M."/>
            <person name="Shtratnikova V."/>
            <person name="Makarenko M."/>
            <person name="Klepikova A."/>
            <person name="Omelchenko D."/>
            <person name="Novikova G."/>
            <person name="Obukhova E."/>
            <person name="Bogdanov V."/>
            <person name="Penin A."/>
            <person name="Logacheva M."/>
        </authorList>
    </citation>
    <scope>NUCLEOTIDE SEQUENCE</scope>
    <source>
        <strain evidence="2">Hsosn_3</strain>
        <tissue evidence="2">Leaf</tissue>
    </source>
</reference>
<dbReference type="AlphaFoldDB" id="A0AAD8MI31"/>
<dbReference type="EMBL" id="JAUIZM010000007">
    <property type="protein sequence ID" value="KAK1376815.1"/>
    <property type="molecule type" value="Genomic_DNA"/>
</dbReference>
<sequence length="376" mass="44130">MASKIGNIPDAILGEILKRLSLRTLLICGSVQKSWYHFIQTPDFINLQFIYQQFQTTHLNPPPKYLLFKDIFGNNVFSLRYDDRQCQEFVTNLQIPPALLDKHTKTLPDVPLIPPRLFSCRIYWRDLAFGYVPQINDYLVVTIVCYDGGKHDLGYDIRSCFVCVYSLTTNSWKKIIVEDVCGFEFIEKIDSLFEPVIISGTAFWRGMYEHGLQVLFYYDTINNVLGKRFLPMEAGLERCRHSYIRQSGQSIVCIVKEYREQQEQVHLWALEEGPMRKFYWEKKICVGLDKIARLELVGSRNNGELILPQLDHDHLVSYDVEKDEVNDFVKFWYIWFSHGIAKGKNYYDYEDRKLDIKAVPFYVYPFVESLVLLDAN</sequence>
<dbReference type="InterPro" id="IPR001810">
    <property type="entry name" value="F-box_dom"/>
</dbReference>
<protein>
    <recommendedName>
        <fullName evidence="1">F-box domain-containing protein</fullName>
    </recommendedName>
</protein>
<feature type="domain" description="F-box" evidence="1">
    <location>
        <begin position="2"/>
        <end position="54"/>
    </location>
</feature>
<dbReference type="Pfam" id="PF00646">
    <property type="entry name" value="F-box"/>
    <property type="match status" value="1"/>
</dbReference>
<proteinExistence type="predicted"/>
<organism evidence="2 3">
    <name type="scientific">Heracleum sosnowskyi</name>
    <dbReference type="NCBI Taxonomy" id="360622"/>
    <lineage>
        <taxon>Eukaryota</taxon>
        <taxon>Viridiplantae</taxon>
        <taxon>Streptophyta</taxon>
        <taxon>Embryophyta</taxon>
        <taxon>Tracheophyta</taxon>
        <taxon>Spermatophyta</taxon>
        <taxon>Magnoliopsida</taxon>
        <taxon>eudicotyledons</taxon>
        <taxon>Gunneridae</taxon>
        <taxon>Pentapetalae</taxon>
        <taxon>asterids</taxon>
        <taxon>campanulids</taxon>
        <taxon>Apiales</taxon>
        <taxon>Apiaceae</taxon>
        <taxon>Apioideae</taxon>
        <taxon>apioid superclade</taxon>
        <taxon>Tordylieae</taxon>
        <taxon>Tordyliinae</taxon>
        <taxon>Heracleum</taxon>
    </lineage>
</organism>
<dbReference type="InterPro" id="IPR036047">
    <property type="entry name" value="F-box-like_dom_sf"/>
</dbReference>
<reference evidence="2" key="2">
    <citation type="submission" date="2023-05" db="EMBL/GenBank/DDBJ databases">
        <authorList>
            <person name="Schelkunov M.I."/>
        </authorList>
    </citation>
    <scope>NUCLEOTIDE SEQUENCE</scope>
    <source>
        <strain evidence="2">Hsosn_3</strain>
        <tissue evidence="2">Leaf</tissue>
    </source>
</reference>
<dbReference type="Proteomes" id="UP001237642">
    <property type="component" value="Unassembled WGS sequence"/>
</dbReference>
<dbReference type="PROSITE" id="PS50181">
    <property type="entry name" value="FBOX"/>
    <property type="match status" value="1"/>
</dbReference>
<evidence type="ECO:0000313" key="2">
    <source>
        <dbReference type="EMBL" id="KAK1376815.1"/>
    </source>
</evidence>
<name>A0AAD8MI31_9APIA</name>
<evidence type="ECO:0000313" key="3">
    <source>
        <dbReference type="Proteomes" id="UP001237642"/>
    </source>
</evidence>
<accession>A0AAD8MI31</accession>